<evidence type="ECO:0000313" key="3">
    <source>
        <dbReference type="Proteomes" id="UP000054485"/>
    </source>
</evidence>
<proteinExistence type="predicted"/>
<name>A0A0D0ANZ8_9AGAM</name>
<dbReference type="AlphaFoldDB" id="A0A0D0ANZ8"/>
<feature type="compositionally biased region" description="Polar residues" evidence="1">
    <location>
        <begin position="11"/>
        <end position="21"/>
    </location>
</feature>
<reference evidence="3" key="2">
    <citation type="submission" date="2015-01" db="EMBL/GenBank/DDBJ databases">
        <title>Evolutionary Origins and Diversification of the Mycorrhizal Mutualists.</title>
        <authorList>
            <consortium name="DOE Joint Genome Institute"/>
            <consortium name="Mycorrhizal Genomics Consortium"/>
            <person name="Kohler A."/>
            <person name="Kuo A."/>
            <person name="Nagy L.G."/>
            <person name="Floudas D."/>
            <person name="Copeland A."/>
            <person name="Barry K.W."/>
            <person name="Cichocki N."/>
            <person name="Veneault-Fourrey C."/>
            <person name="LaButti K."/>
            <person name="Lindquist E.A."/>
            <person name="Lipzen A."/>
            <person name="Lundell T."/>
            <person name="Morin E."/>
            <person name="Murat C."/>
            <person name="Riley R."/>
            <person name="Ohm R."/>
            <person name="Sun H."/>
            <person name="Tunlid A."/>
            <person name="Henrissat B."/>
            <person name="Grigoriev I.V."/>
            <person name="Hibbett D.S."/>
            <person name="Martin F."/>
        </authorList>
    </citation>
    <scope>NUCLEOTIDE SEQUENCE [LARGE SCALE GENOMIC DNA]</scope>
    <source>
        <strain evidence="3">UH-Slu-Lm8-n1</strain>
    </source>
</reference>
<dbReference type="InParanoid" id="A0A0D0ANZ8"/>
<dbReference type="EMBL" id="KN835565">
    <property type="protein sequence ID" value="KIK36057.1"/>
    <property type="molecule type" value="Genomic_DNA"/>
</dbReference>
<evidence type="ECO:0000313" key="2">
    <source>
        <dbReference type="EMBL" id="KIK36057.1"/>
    </source>
</evidence>
<protein>
    <submittedName>
        <fullName evidence="2">Uncharacterized protein</fullName>
    </submittedName>
</protein>
<dbReference type="Proteomes" id="UP000054485">
    <property type="component" value="Unassembled WGS sequence"/>
</dbReference>
<organism evidence="2 3">
    <name type="scientific">Suillus luteus UH-Slu-Lm8-n1</name>
    <dbReference type="NCBI Taxonomy" id="930992"/>
    <lineage>
        <taxon>Eukaryota</taxon>
        <taxon>Fungi</taxon>
        <taxon>Dikarya</taxon>
        <taxon>Basidiomycota</taxon>
        <taxon>Agaricomycotina</taxon>
        <taxon>Agaricomycetes</taxon>
        <taxon>Agaricomycetidae</taxon>
        <taxon>Boletales</taxon>
        <taxon>Suillineae</taxon>
        <taxon>Suillaceae</taxon>
        <taxon>Suillus</taxon>
    </lineage>
</organism>
<gene>
    <name evidence="2" type="ORF">CY34DRAFT_811648</name>
</gene>
<dbReference type="HOGENOM" id="CLU_3088878_0_0_1"/>
<reference evidence="2 3" key="1">
    <citation type="submission" date="2014-04" db="EMBL/GenBank/DDBJ databases">
        <authorList>
            <consortium name="DOE Joint Genome Institute"/>
            <person name="Kuo A."/>
            <person name="Ruytinx J."/>
            <person name="Rineau F."/>
            <person name="Colpaert J."/>
            <person name="Kohler A."/>
            <person name="Nagy L.G."/>
            <person name="Floudas D."/>
            <person name="Copeland A."/>
            <person name="Barry K.W."/>
            <person name="Cichocki N."/>
            <person name="Veneault-Fourrey C."/>
            <person name="LaButti K."/>
            <person name="Lindquist E.A."/>
            <person name="Lipzen A."/>
            <person name="Lundell T."/>
            <person name="Morin E."/>
            <person name="Murat C."/>
            <person name="Sun H."/>
            <person name="Tunlid A."/>
            <person name="Henrissat B."/>
            <person name="Grigoriev I.V."/>
            <person name="Hibbett D.S."/>
            <person name="Martin F."/>
            <person name="Nordberg H.P."/>
            <person name="Cantor M.N."/>
            <person name="Hua S.X."/>
        </authorList>
    </citation>
    <scope>NUCLEOTIDE SEQUENCE [LARGE SCALE GENOMIC DNA]</scope>
    <source>
        <strain evidence="2 3">UH-Slu-Lm8-n1</strain>
    </source>
</reference>
<feature type="region of interest" description="Disordered" evidence="1">
    <location>
        <begin position="1"/>
        <end position="21"/>
    </location>
</feature>
<keyword evidence="3" id="KW-1185">Reference proteome</keyword>
<sequence>MATAVWRKGHPQQSLGHANNTHTLDISHVAIGSERATIGHSRIARTKDDHSQ</sequence>
<accession>A0A0D0ANZ8</accession>
<evidence type="ECO:0000256" key="1">
    <source>
        <dbReference type="SAM" id="MobiDB-lite"/>
    </source>
</evidence>